<dbReference type="EMBL" id="LLZG01000047">
    <property type="protein sequence ID" value="KUL42846.1"/>
    <property type="molecule type" value="Genomic_DNA"/>
</dbReference>
<feature type="domain" description="Teneurin-like YD-shell" evidence="3">
    <location>
        <begin position="1483"/>
        <end position="1750"/>
    </location>
</feature>
<dbReference type="NCBIfam" id="TIGR01643">
    <property type="entry name" value="YD_repeat_2x"/>
    <property type="match status" value="1"/>
</dbReference>
<evidence type="ECO:0000256" key="2">
    <source>
        <dbReference type="SAM" id="MobiDB-lite"/>
    </source>
</evidence>
<dbReference type="InterPro" id="IPR050708">
    <property type="entry name" value="T6SS_VgrG/RHS"/>
</dbReference>
<feature type="region of interest" description="Disordered" evidence="2">
    <location>
        <begin position="394"/>
        <end position="422"/>
    </location>
</feature>
<dbReference type="InterPro" id="IPR006530">
    <property type="entry name" value="YD"/>
</dbReference>
<evidence type="ECO:0000313" key="5">
    <source>
        <dbReference type="Proteomes" id="UP000053923"/>
    </source>
</evidence>
<dbReference type="OrthoDB" id="5994822at2"/>
<keyword evidence="5" id="KW-1185">Reference proteome</keyword>
<reference evidence="5" key="1">
    <citation type="submission" date="2015-10" db="EMBL/GenBank/DDBJ databases">
        <authorList>
            <person name="Ju K.-S."/>
            <person name="Doroghazi J.R."/>
            <person name="Metcalf W.W."/>
        </authorList>
    </citation>
    <scope>NUCLEOTIDE SEQUENCE [LARGE SCALE GENOMIC DNA]</scope>
    <source>
        <strain evidence="5">NRRL 3151</strain>
    </source>
</reference>
<dbReference type="Proteomes" id="UP000053923">
    <property type="component" value="Unassembled WGS sequence"/>
</dbReference>
<dbReference type="InterPro" id="IPR022385">
    <property type="entry name" value="Rhs_assc_core"/>
</dbReference>
<comment type="caution">
    <text evidence="4">The sequence shown here is derived from an EMBL/GenBank/DDBJ whole genome shotgun (WGS) entry which is preliminary data.</text>
</comment>
<feature type="compositionally biased region" description="Polar residues" evidence="2">
    <location>
        <begin position="394"/>
        <end position="420"/>
    </location>
</feature>
<dbReference type="PANTHER" id="PTHR32305">
    <property type="match status" value="1"/>
</dbReference>
<name>A0A0X3VHG3_9ACTN</name>
<evidence type="ECO:0000256" key="1">
    <source>
        <dbReference type="ARBA" id="ARBA00022737"/>
    </source>
</evidence>
<dbReference type="NCBIfam" id="TIGR03696">
    <property type="entry name" value="Rhs_assc_core"/>
    <property type="match status" value="1"/>
</dbReference>
<evidence type="ECO:0000259" key="3">
    <source>
        <dbReference type="Pfam" id="PF25023"/>
    </source>
</evidence>
<organism evidence="4 5">
    <name type="scientific">Streptomyces regalis</name>
    <dbReference type="NCBI Taxonomy" id="68262"/>
    <lineage>
        <taxon>Bacteria</taxon>
        <taxon>Bacillati</taxon>
        <taxon>Actinomycetota</taxon>
        <taxon>Actinomycetes</taxon>
        <taxon>Kitasatosporales</taxon>
        <taxon>Streptomycetaceae</taxon>
        <taxon>Streptomyces</taxon>
    </lineage>
</organism>
<feature type="region of interest" description="Disordered" evidence="2">
    <location>
        <begin position="1323"/>
        <end position="1350"/>
    </location>
</feature>
<gene>
    <name evidence="4" type="ORF">ADL12_09335</name>
</gene>
<dbReference type="Pfam" id="PF25023">
    <property type="entry name" value="TEN_YD-shell"/>
    <property type="match status" value="1"/>
</dbReference>
<proteinExistence type="predicted"/>
<dbReference type="Gene3D" id="2.180.10.10">
    <property type="entry name" value="RHS repeat-associated core"/>
    <property type="match status" value="2"/>
</dbReference>
<sequence length="2084" mass="222441">MLMAAESALLVANTGDAVALSLSGPRQEAKAAKPKKPAVKQADDIPSARVAARLYGHRVEALSERTETSTTWANKDGSLTTEMAPGPIRFQRDGQWTDVDVELKEVTGGVEPKAHPDGLRLAGRSGTPATSLKAARKAKATDLVTLGEGEQKITLQWKGGLPKPKLEGTRAEYVNAVPGADVVVEATRTGFEQFVEIKQRPDEGGYSYTLPLKAKGLKAKQLSDGSVLFTDKRNKKRAVMPAPVMWDATVDKRSGEHTNRARVGLKVVKKGSSFDLVITPDAKFLADPDTQYPVTVDPSTSSLSNVFDTYVQQGETVDWSADTELDLGNPGTKNADGTPRTARSFISWNTTPIQDALVLDAKLSLWNFHSANTDCLAYPWEVWSTGAASTSSRWTAQPTWTAKKATSTETTGNPGCSTQPDGWINADVSTLVQEWASAKATRGHMGLRASSETVVAQWKRVNSANAASNPPKLVVNYNYRPRTGTKQEAGPPYFSYDGAYVVDTTTPTLRDTFVDANGDKVNGTFEVRDVATDTKVGEYLVSPWVPSGQVAEVRVASGVLSDGKTYKFRTSPYDGTHYNLGWSAWKTFTVDTKAPSAPTSITSTDYPTGQWVKGAGQTGTFTVTPPAADHNWLEWSLDGVTWTKVATGGSTANKAISITPPKDGTQTLQVRAVDKADNKSEPVEYTFHAGPGGFLQPADGERTARRLPLVAEAEAGKYDAVSFSWRRSEADDWSQIPAGDVTSGGTALTAWPVPLSGGKNAALVWNTTDTVDPDGSIQIKADFTGPDGASGATQPLAVVVDRNADGAAASEVGPGSLNLLTGDYTLSGTDVSVLEMTVTRSASSRTPQAGAAQDGQAAIFGKEWVAGTTAQAVKSDYSELRKTSDTSLDVVTADGETFAFSANSAKTGWIPEPGSEDLTLKGSFTSGDFTLSDTEGNVTTFSRVDASAAAWTVSRSLVDGQAHSTTEVISEAVTVGGQVLARPKRVIAATSAVTVGTCEADPTTRGCRVLEFVYATSTTATATTFGNVKDQVSEIRAWATTPGNTASTATSVAKYSYDDAGRLRETWDPRVSPALKTTYAYDSAGRVTQFTPPGQLAWTFAYGKVGTDPVSGDGMLLKASRPTLKAGSADELDGGTAQTSVVYGVPLTGTTAPEAMGTGDVAAWGQLDAPSDATAVFPTGSVPASHSGASLAAGDYGRAMVHYLNASGREVNTLDAAKNITTTEYDRFGNAVRELSAANRALAMGITDADKAQLADLGIAGLPAAERAEMLSNRGIYNADGSREVETLGPLHRVVLDTELKDGTTTVLAAGDQAIVRHRTVSEYDDGRPTDGTASISDKVTKRTEGGQPRNWPTLMADARVTQTVYDWVVGQPTSTIQDPGGLAITEKATYDTAGRQISRSLPASSGSDAGTLITDYYTGDGTGACGSRPEWADEVCRTRPAAAITGGGSNPTQLATTTAEYDRWGETSKLTETANSTTRVKTTEYDDAGRTKTVTITGGTGTAVPAVTTTYDPVSGKVAEITSTGGGTIKKAYDKLGRLISYTDADGGVTTSQYDAEGHAVLVSDNVPSSTSYAYDASVDPRGLPTSITDSVAGTFSVRYDADGQVRSQKLPGGYTMSQSTNPAGMAMERTYTRDSDGEVLFSEALIPTVHGQRSSYTGSAGQTSSQTYRYDKAGRLVRAEDDTVDGVCVTRSYTLDKNANRRTLATSPAEPGLACTTTGATSTSHTYDSADRLVDSGYSYDAFGRTTAAPGTTLAYYTNDLVRQQTAGTQRQTWTLDSQLRFRGWTVESNASGTWTQTQSKVSHYSSDADTPRWTVEDTATGAVTRNVNGFDGQLVATTAKTGSTVLQLVNLHGDVVMQLPTAAGQAPTVLTTDEYGNRTNTSAAVRYGWHGGMHRSGETLTGLTLMGVRLYNPATGRFLSADPLPGGSCNAYDYACADPVNNEDVTGCATCRVPKHAWTGRSFTTVLRTTRWSYSGWQNVNWHWYMDVLSGDYGPVPISAWKRQYRYRKQYIFKCKVVAWYGWGRQKILATFETHWQYSYRDRTTYRIKWTGIKWTRTGGWSWTRTSWRYVSSYRIVYTKG</sequence>
<keyword evidence="1" id="KW-0677">Repeat</keyword>
<evidence type="ECO:0000313" key="4">
    <source>
        <dbReference type="EMBL" id="KUL42846.1"/>
    </source>
</evidence>
<dbReference type="RefSeq" id="WP_062700502.1">
    <property type="nucleotide sequence ID" value="NZ_LLZG01000047.1"/>
</dbReference>
<dbReference type="PANTHER" id="PTHR32305:SF15">
    <property type="entry name" value="PROTEIN RHSA-RELATED"/>
    <property type="match status" value="1"/>
</dbReference>
<dbReference type="InterPro" id="IPR056823">
    <property type="entry name" value="TEN-like_YD-shell"/>
</dbReference>
<dbReference type="NCBIfam" id="NF033679">
    <property type="entry name" value="DNRLRE_dom"/>
    <property type="match status" value="1"/>
</dbReference>
<protein>
    <submittedName>
        <fullName evidence="4">Sugar-binding protein</fullName>
    </submittedName>
</protein>
<accession>A0A0X3VHG3</accession>